<proteinExistence type="predicted"/>
<accession>A0A918HQA7</accession>
<evidence type="ECO:0000313" key="2">
    <source>
        <dbReference type="Proteomes" id="UP000646776"/>
    </source>
</evidence>
<gene>
    <name evidence="1" type="ORF">GCM10010226_85400</name>
</gene>
<evidence type="ECO:0000313" key="1">
    <source>
        <dbReference type="EMBL" id="GGT94539.1"/>
    </source>
</evidence>
<dbReference type="RefSeq" id="WP_189717998.1">
    <property type="nucleotide sequence ID" value="NZ_BMSA01000045.1"/>
</dbReference>
<name>A0A918HQA7_9ACTN</name>
<comment type="caution">
    <text evidence="1">The sequence shown here is derived from an EMBL/GenBank/DDBJ whole genome shotgun (WGS) entry which is preliminary data.</text>
</comment>
<organism evidence="1 2">
    <name type="scientific">Streptomyces phaeofaciens</name>
    <dbReference type="NCBI Taxonomy" id="68254"/>
    <lineage>
        <taxon>Bacteria</taxon>
        <taxon>Bacillati</taxon>
        <taxon>Actinomycetota</taxon>
        <taxon>Actinomycetes</taxon>
        <taxon>Kitasatosporales</taxon>
        <taxon>Streptomycetaceae</taxon>
        <taxon>Streptomyces</taxon>
    </lineage>
</organism>
<reference evidence="1" key="1">
    <citation type="journal article" date="2014" name="Int. J. Syst. Evol. Microbiol.">
        <title>Complete genome sequence of Corynebacterium casei LMG S-19264T (=DSM 44701T), isolated from a smear-ripened cheese.</title>
        <authorList>
            <consortium name="US DOE Joint Genome Institute (JGI-PGF)"/>
            <person name="Walter F."/>
            <person name="Albersmeier A."/>
            <person name="Kalinowski J."/>
            <person name="Ruckert C."/>
        </authorList>
    </citation>
    <scope>NUCLEOTIDE SEQUENCE</scope>
    <source>
        <strain evidence="1">JCM 4125</strain>
    </source>
</reference>
<sequence>MELPLDETLRRLERRITEGKLDRRKILNPGELAAKTSLPLATVQALLRGKGVPEEPFKVQVTGRIATFLTMYMNRDEKSKKTETQLVAELHQNLGLSKEWVRQIVRGQKVPSSEALHELAVYFKLDGQETYFTSAPATALNRELTRILHRYEAPERDPIDALMERWGVKSTDMRLHGGGGKNKEEIARLLEAVFKTVLPQEDQ</sequence>
<reference evidence="1" key="2">
    <citation type="submission" date="2020-09" db="EMBL/GenBank/DDBJ databases">
        <authorList>
            <person name="Sun Q."/>
            <person name="Ohkuma M."/>
        </authorList>
    </citation>
    <scope>NUCLEOTIDE SEQUENCE</scope>
    <source>
        <strain evidence="1">JCM 4125</strain>
    </source>
</reference>
<dbReference type="Proteomes" id="UP000646776">
    <property type="component" value="Unassembled WGS sequence"/>
</dbReference>
<dbReference type="EMBL" id="BMSA01000045">
    <property type="protein sequence ID" value="GGT94539.1"/>
    <property type="molecule type" value="Genomic_DNA"/>
</dbReference>
<keyword evidence="2" id="KW-1185">Reference proteome</keyword>
<protein>
    <submittedName>
        <fullName evidence="1">Uncharacterized protein</fullName>
    </submittedName>
</protein>
<dbReference type="AlphaFoldDB" id="A0A918HQA7"/>